<dbReference type="GO" id="GO:0005737">
    <property type="term" value="C:cytoplasm"/>
    <property type="evidence" value="ECO:0000318"/>
    <property type="project" value="GO_Central"/>
</dbReference>
<dbReference type="SUPFAM" id="SSF49764">
    <property type="entry name" value="HSP20-like chaperones"/>
    <property type="match status" value="1"/>
</dbReference>
<dbReference type="PROSITE" id="PS50255">
    <property type="entry name" value="CYTOCHROME_B5_2"/>
    <property type="match status" value="1"/>
</dbReference>
<evidence type="ECO:0000259" key="6">
    <source>
        <dbReference type="PROSITE" id="PS50255"/>
    </source>
</evidence>
<dbReference type="CDD" id="cd06183">
    <property type="entry name" value="cyt_b5_reduct_like"/>
    <property type="match status" value="1"/>
</dbReference>
<reference evidence="8" key="3">
    <citation type="submission" date="2015-06" db="UniProtKB">
        <authorList>
            <consortium name="EnsemblMetazoa"/>
        </authorList>
    </citation>
    <scope>IDENTIFICATION</scope>
</reference>
<dbReference type="Pfam" id="PF00175">
    <property type="entry name" value="NAD_binding_1"/>
    <property type="match status" value="1"/>
</dbReference>
<evidence type="ECO:0000256" key="1">
    <source>
        <dbReference type="ARBA" id="ARBA00006105"/>
    </source>
</evidence>
<dbReference type="SUPFAM" id="SSF52343">
    <property type="entry name" value="Ferredoxin reductase-like, C-terminal NADP-linked domain"/>
    <property type="match status" value="1"/>
</dbReference>
<dbReference type="EnsemblMetazoa" id="HelroT109107">
    <property type="protein sequence ID" value="HelroP109107"/>
    <property type="gene ID" value="HelroG109107"/>
</dbReference>
<dbReference type="AlphaFoldDB" id="T1EEQ4"/>
<dbReference type="GO" id="GO:0046872">
    <property type="term" value="F:metal ion binding"/>
    <property type="evidence" value="ECO:0007669"/>
    <property type="project" value="UniProtKB-UniRule"/>
</dbReference>
<name>T1EEQ4_HELRO</name>
<organism evidence="8 9">
    <name type="scientific">Helobdella robusta</name>
    <name type="common">Californian leech</name>
    <dbReference type="NCBI Taxonomy" id="6412"/>
    <lineage>
        <taxon>Eukaryota</taxon>
        <taxon>Metazoa</taxon>
        <taxon>Spiralia</taxon>
        <taxon>Lophotrochozoa</taxon>
        <taxon>Annelida</taxon>
        <taxon>Clitellata</taxon>
        <taxon>Hirudinea</taxon>
        <taxon>Rhynchobdellida</taxon>
        <taxon>Glossiphoniidae</taxon>
        <taxon>Helobdella</taxon>
    </lineage>
</organism>
<dbReference type="PANTHER" id="PTHR46237">
    <property type="entry name" value="CYTOCHROME B5 REDUCTASE 4 FAMILY MEMBER"/>
    <property type="match status" value="1"/>
</dbReference>
<evidence type="ECO:0000256" key="4">
    <source>
        <dbReference type="ARBA" id="ARBA00023004"/>
    </source>
</evidence>
<dbReference type="eggNOG" id="KOG0534">
    <property type="taxonomic scope" value="Eukaryota"/>
</dbReference>
<dbReference type="InterPro" id="IPR039261">
    <property type="entry name" value="FNR_nucleotide-bd"/>
</dbReference>
<dbReference type="EMBL" id="AMQM01002741">
    <property type="status" value="NOT_ANNOTATED_CDS"/>
    <property type="molecule type" value="Genomic_DNA"/>
</dbReference>
<dbReference type="Gene3D" id="3.10.120.10">
    <property type="entry name" value="Cytochrome b5-like heme/steroid binding domain"/>
    <property type="match status" value="1"/>
</dbReference>
<dbReference type="Gene3D" id="3.40.50.80">
    <property type="entry name" value="Nucleotide-binding domain of ferredoxin-NADP reductase (FNR) module"/>
    <property type="match status" value="1"/>
</dbReference>
<dbReference type="InterPro" id="IPR017938">
    <property type="entry name" value="Riboflavin_synthase-like_b-brl"/>
</dbReference>
<dbReference type="CTD" id="20195056"/>
<comment type="similarity">
    <text evidence="5">Belongs to the cytochrome b5 family.</text>
</comment>
<dbReference type="STRING" id="6412.T1EEQ4"/>
<gene>
    <name evidence="8" type="primary">20195056</name>
    <name evidence="7" type="ORF">HELRODRAFT_109107</name>
</gene>
<evidence type="ECO:0000256" key="2">
    <source>
        <dbReference type="ARBA" id="ARBA00022617"/>
    </source>
</evidence>
<dbReference type="FunCoup" id="T1EEQ4">
    <property type="interactions" value="1274"/>
</dbReference>
<feature type="domain" description="Cytochrome b5 heme-binding" evidence="6">
    <location>
        <begin position="21"/>
        <end position="97"/>
    </location>
</feature>
<dbReference type="SUPFAM" id="SSF63380">
    <property type="entry name" value="Riboflavin synthase domain-like"/>
    <property type="match status" value="1"/>
</dbReference>
<dbReference type="InParanoid" id="T1EEQ4"/>
<dbReference type="FunFam" id="3.10.120.10:FF:000001">
    <property type="entry name" value="Cytochrome b5 reductase 4"/>
    <property type="match status" value="1"/>
</dbReference>
<reference evidence="9" key="1">
    <citation type="submission" date="2012-12" db="EMBL/GenBank/DDBJ databases">
        <authorList>
            <person name="Hellsten U."/>
            <person name="Grimwood J."/>
            <person name="Chapman J.A."/>
            <person name="Shapiro H."/>
            <person name="Aerts A."/>
            <person name="Otillar R.P."/>
            <person name="Terry A.Y."/>
            <person name="Boore J.L."/>
            <person name="Simakov O."/>
            <person name="Marletaz F."/>
            <person name="Cho S.-J."/>
            <person name="Edsinger-Gonzales E."/>
            <person name="Havlak P."/>
            <person name="Kuo D.-H."/>
            <person name="Larsson T."/>
            <person name="Lv J."/>
            <person name="Arendt D."/>
            <person name="Savage R."/>
            <person name="Osoegawa K."/>
            <person name="de Jong P."/>
            <person name="Lindberg D.R."/>
            <person name="Seaver E.C."/>
            <person name="Weisblat D.A."/>
            <person name="Putnam N.H."/>
            <person name="Grigoriev I.V."/>
            <person name="Rokhsar D.S."/>
        </authorList>
    </citation>
    <scope>NUCLEOTIDE SEQUENCE</scope>
</reference>
<dbReference type="InterPro" id="IPR018506">
    <property type="entry name" value="Cyt_B5_heme-BS"/>
</dbReference>
<dbReference type="Gene3D" id="2.40.30.10">
    <property type="entry name" value="Translation factors"/>
    <property type="match status" value="1"/>
</dbReference>
<dbReference type="PROSITE" id="PS00191">
    <property type="entry name" value="CYTOCHROME_B5_1"/>
    <property type="match status" value="1"/>
</dbReference>
<dbReference type="PRINTS" id="PR00363">
    <property type="entry name" value="CYTOCHROMEB5"/>
</dbReference>
<evidence type="ECO:0000256" key="5">
    <source>
        <dbReference type="RuleBase" id="RU362121"/>
    </source>
</evidence>
<keyword evidence="2 5" id="KW-0349">Heme</keyword>
<reference evidence="7 9" key="2">
    <citation type="journal article" date="2013" name="Nature">
        <title>Insights into bilaterian evolution from three spiralian genomes.</title>
        <authorList>
            <person name="Simakov O."/>
            <person name="Marletaz F."/>
            <person name="Cho S.J."/>
            <person name="Edsinger-Gonzales E."/>
            <person name="Havlak P."/>
            <person name="Hellsten U."/>
            <person name="Kuo D.H."/>
            <person name="Larsson T."/>
            <person name="Lv J."/>
            <person name="Arendt D."/>
            <person name="Savage R."/>
            <person name="Osoegawa K."/>
            <person name="de Jong P."/>
            <person name="Grimwood J."/>
            <person name="Chapman J.A."/>
            <person name="Shapiro H."/>
            <person name="Aerts A."/>
            <person name="Otillar R.P."/>
            <person name="Terry A.Y."/>
            <person name="Boore J.L."/>
            <person name="Grigoriev I.V."/>
            <person name="Lindberg D.R."/>
            <person name="Seaver E.C."/>
            <person name="Weisblat D.A."/>
            <person name="Putnam N.H."/>
            <person name="Rokhsar D.S."/>
        </authorList>
    </citation>
    <scope>NUCLEOTIDE SEQUENCE</scope>
</reference>
<sequence length="442" mass="49747">MIDWMRWHRNNPDPSGRGGRLGNISMEELMDHNKEDDVWMALNGRVYNVTPYMEYHPGGVEELMKGAGTDATDLFNQVHKWVNYETMLKRCCVGFLTSTSTTSAAANPHRSSSNPTGEIKIASTNFSSSSLYSPSQYSWCQKSDTVIISVTTHNARIVKSHHIIIDKNGLNVIMHIIINDYVFIIDIIILSPTSVVDDVDVIFKKVNVGRCWSVLGTSNDGDAWWGPFNVADLRYRKCKIVGKIQLTHDTNMFTIELPRDTRFLVPIGCHAFIQLVVDDDEIEVSCTYTGLNFELTYLQKLATKYDQVILLAAGTGLTPMIGVVRHYHRLVVRNTTMHLLSFNKTERDIILRDELGSFARKNKWFTVSHILSSPSDNWNGQTGRITKDIIMSAIKKDNLVGGELTNNQCLFCICGSKAFSNTAEGLLKEVGITDDQMYVFAD</sequence>
<dbReference type="OMA" id="WYMLDSA"/>
<dbReference type="InterPro" id="IPR001433">
    <property type="entry name" value="OxRdtase_FAD/NAD-bd"/>
</dbReference>
<dbReference type="KEGG" id="hro:HELRODRAFT_109107"/>
<evidence type="ECO:0000256" key="3">
    <source>
        <dbReference type="ARBA" id="ARBA00022723"/>
    </source>
</evidence>
<dbReference type="InterPro" id="IPR001199">
    <property type="entry name" value="Cyt_B5-like_heme/steroid-bd"/>
</dbReference>
<dbReference type="InterPro" id="IPR008978">
    <property type="entry name" value="HSP20-like_chaperone"/>
</dbReference>
<dbReference type="GeneID" id="20195056"/>
<keyword evidence="4 5" id="KW-0408">Iron</keyword>
<dbReference type="InterPro" id="IPR051872">
    <property type="entry name" value="Cytochrome_b5/Flavoprotein_Rdt"/>
</dbReference>
<dbReference type="EMBL" id="KB095858">
    <property type="protein sequence ID" value="ESO10760.1"/>
    <property type="molecule type" value="Genomic_DNA"/>
</dbReference>
<dbReference type="eggNOG" id="KOG0536">
    <property type="taxonomic scope" value="Eukaryota"/>
</dbReference>
<dbReference type="GO" id="GO:0005783">
    <property type="term" value="C:endoplasmic reticulum"/>
    <property type="evidence" value="ECO:0000318"/>
    <property type="project" value="GO_Central"/>
</dbReference>
<dbReference type="SUPFAM" id="SSF55856">
    <property type="entry name" value="Cytochrome b5-like heme/steroid binding domain"/>
    <property type="match status" value="1"/>
</dbReference>
<comment type="similarity">
    <text evidence="1">Belongs to the flavoprotein pyridine nucleotide cytochrome reductase family.</text>
</comment>
<keyword evidence="9" id="KW-1185">Reference proteome</keyword>
<dbReference type="PANTHER" id="PTHR46237:SF1">
    <property type="entry name" value="CYTOCHROME B5 REDUCTASE 4"/>
    <property type="match status" value="1"/>
</dbReference>
<keyword evidence="3 5" id="KW-0479">Metal-binding</keyword>
<dbReference type="Proteomes" id="UP000015101">
    <property type="component" value="Unassembled WGS sequence"/>
</dbReference>
<dbReference type="GO" id="GO:0006801">
    <property type="term" value="P:superoxide metabolic process"/>
    <property type="evidence" value="ECO:0000318"/>
    <property type="project" value="GO_Central"/>
</dbReference>
<dbReference type="RefSeq" id="XP_009011029.1">
    <property type="nucleotide sequence ID" value="XM_009012781.1"/>
</dbReference>
<protein>
    <recommendedName>
        <fullName evidence="6">Cytochrome b5 heme-binding domain-containing protein</fullName>
    </recommendedName>
</protein>
<dbReference type="GO" id="GO:0020037">
    <property type="term" value="F:heme binding"/>
    <property type="evidence" value="ECO:0000318"/>
    <property type="project" value="GO_Central"/>
</dbReference>
<dbReference type="HOGENOM" id="CLU_003827_0_2_1"/>
<evidence type="ECO:0000313" key="7">
    <source>
        <dbReference type="EMBL" id="ESO10760.1"/>
    </source>
</evidence>
<dbReference type="SMART" id="SM01117">
    <property type="entry name" value="Cyt-b5"/>
    <property type="match status" value="1"/>
</dbReference>
<dbReference type="OrthoDB" id="432299at2759"/>
<evidence type="ECO:0000313" key="8">
    <source>
        <dbReference type="EnsemblMetazoa" id="HelroP109107"/>
    </source>
</evidence>
<dbReference type="Pfam" id="PF00173">
    <property type="entry name" value="Cyt-b5"/>
    <property type="match status" value="1"/>
</dbReference>
<dbReference type="FunFam" id="3.40.50.80:FF:000021">
    <property type="entry name" value="Cytochrome b5 reductase 4"/>
    <property type="match status" value="1"/>
</dbReference>
<dbReference type="GO" id="GO:0004128">
    <property type="term" value="F:cytochrome-b5 reductase activity, acting on NAD(P)H"/>
    <property type="evidence" value="ECO:0000318"/>
    <property type="project" value="GO_Central"/>
</dbReference>
<proteinExistence type="inferred from homology"/>
<accession>T1EEQ4</accession>
<evidence type="ECO:0000313" key="9">
    <source>
        <dbReference type="Proteomes" id="UP000015101"/>
    </source>
</evidence>
<dbReference type="InterPro" id="IPR036400">
    <property type="entry name" value="Cyt_B5-like_heme/steroid_sf"/>
</dbReference>